<dbReference type="EMBL" id="CAJOBF010004349">
    <property type="protein sequence ID" value="CAF4134635.1"/>
    <property type="molecule type" value="Genomic_DNA"/>
</dbReference>
<evidence type="ECO:0000313" key="7">
    <source>
        <dbReference type="EMBL" id="CAF3874223.1"/>
    </source>
</evidence>
<dbReference type="EMBL" id="CAJOBI010001305">
    <property type="protein sequence ID" value="CAF3874223.1"/>
    <property type="molecule type" value="Genomic_DNA"/>
</dbReference>
<dbReference type="Proteomes" id="UP000663856">
    <property type="component" value="Unassembled WGS sequence"/>
</dbReference>
<dbReference type="EMBL" id="CAJOBH010001714">
    <property type="protein sequence ID" value="CAF3869583.1"/>
    <property type="molecule type" value="Genomic_DNA"/>
</dbReference>
<evidence type="ECO:0000256" key="1">
    <source>
        <dbReference type="PROSITE-ProRule" id="PRU00047"/>
    </source>
</evidence>
<dbReference type="Proteomes" id="UP000663855">
    <property type="component" value="Unassembled WGS sequence"/>
</dbReference>
<dbReference type="Proteomes" id="UP000663834">
    <property type="component" value="Unassembled WGS sequence"/>
</dbReference>
<dbReference type="InterPro" id="IPR036875">
    <property type="entry name" value="Znf_CCHC_sf"/>
</dbReference>
<evidence type="ECO:0000313" key="6">
    <source>
        <dbReference type="EMBL" id="CAF3869583.1"/>
    </source>
</evidence>
<evidence type="ECO:0000313" key="11">
    <source>
        <dbReference type="Proteomes" id="UP000663866"/>
    </source>
</evidence>
<dbReference type="AlphaFoldDB" id="A0A819XE45"/>
<dbReference type="SUPFAM" id="SSF57756">
    <property type="entry name" value="Retrovirus zinc finger-like domains"/>
    <property type="match status" value="1"/>
</dbReference>
<reference evidence="8" key="1">
    <citation type="submission" date="2021-02" db="EMBL/GenBank/DDBJ databases">
        <authorList>
            <person name="Nowell W R."/>
        </authorList>
    </citation>
    <scope>NUCLEOTIDE SEQUENCE</scope>
</reference>
<dbReference type="Proteomes" id="UP000676336">
    <property type="component" value="Unassembled WGS sequence"/>
</dbReference>
<dbReference type="Proteomes" id="UP000663842">
    <property type="component" value="Unassembled WGS sequence"/>
</dbReference>
<dbReference type="GO" id="GO:0003676">
    <property type="term" value="F:nucleic acid binding"/>
    <property type="evidence" value="ECO:0007669"/>
    <property type="project" value="InterPro"/>
</dbReference>
<organism evidence="8 10">
    <name type="scientific">Rotaria magnacalcarata</name>
    <dbReference type="NCBI Taxonomy" id="392030"/>
    <lineage>
        <taxon>Eukaryota</taxon>
        <taxon>Metazoa</taxon>
        <taxon>Spiralia</taxon>
        <taxon>Gnathifera</taxon>
        <taxon>Rotifera</taxon>
        <taxon>Eurotatoria</taxon>
        <taxon>Bdelloidea</taxon>
        <taxon>Philodinida</taxon>
        <taxon>Philodinidae</taxon>
        <taxon>Rotaria</taxon>
    </lineage>
</organism>
<dbReference type="PROSITE" id="PS50158">
    <property type="entry name" value="ZF_CCHC"/>
    <property type="match status" value="1"/>
</dbReference>
<dbReference type="EMBL" id="CAJNRF010011972">
    <property type="protein sequence ID" value="CAF2136282.1"/>
    <property type="molecule type" value="Genomic_DNA"/>
</dbReference>
<dbReference type="EMBL" id="CAJNOV010000650">
    <property type="protein sequence ID" value="CAF1033520.1"/>
    <property type="molecule type" value="Genomic_DNA"/>
</dbReference>
<sequence length="186" mass="21164">MASDDDERPPKELLQSLTQFQAPQSNLISTPMITQTASTIKKPYQITFSSRDEEIKYTQKLLDNCTLYNGHSDNLMSWLRETGAFIVEERYPETDHPFIIRHLLTDDALDYYLAHDDMIFNFYDLRKLLLHKQNLQPPLSALNIPPLMPPSSSVSPTQLSQPTSTAAAITCQWCSQSGHSARDCPF</sequence>
<dbReference type="EMBL" id="CAJNOW010013777">
    <property type="protein sequence ID" value="CAF1624322.1"/>
    <property type="molecule type" value="Genomic_DNA"/>
</dbReference>
<dbReference type="Proteomes" id="UP000663866">
    <property type="component" value="Unassembled WGS sequence"/>
</dbReference>
<evidence type="ECO:0000313" key="4">
    <source>
        <dbReference type="EMBL" id="CAF1624322.1"/>
    </source>
</evidence>
<feature type="domain" description="CCHC-type" evidence="2">
    <location>
        <begin position="171"/>
        <end position="185"/>
    </location>
</feature>
<keyword evidence="1" id="KW-0479">Metal-binding</keyword>
<evidence type="ECO:0000313" key="10">
    <source>
        <dbReference type="Proteomes" id="UP000663842"/>
    </source>
</evidence>
<keyword evidence="1" id="KW-0863">Zinc-finger</keyword>
<evidence type="ECO:0000313" key="8">
    <source>
        <dbReference type="EMBL" id="CAF4134635.1"/>
    </source>
</evidence>
<name>A0A819XE45_9BILA</name>
<keyword evidence="1" id="KW-0862">Zinc</keyword>
<dbReference type="EMBL" id="CAJOBG010032946">
    <property type="protein sequence ID" value="CAF4362642.1"/>
    <property type="molecule type" value="Genomic_DNA"/>
</dbReference>
<comment type="caution">
    <text evidence="8">The sequence shown here is derived from an EMBL/GenBank/DDBJ whole genome shotgun (WGS) entry which is preliminary data.</text>
</comment>
<dbReference type="InterPro" id="IPR001878">
    <property type="entry name" value="Znf_CCHC"/>
</dbReference>
<evidence type="ECO:0000313" key="9">
    <source>
        <dbReference type="EMBL" id="CAF4362642.1"/>
    </source>
</evidence>
<evidence type="ECO:0000259" key="2">
    <source>
        <dbReference type="PROSITE" id="PS50158"/>
    </source>
</evidence>
<keyword evidence="11" id="KW-1185">Reference proteome</keyword>
<protein>
    <recommendedName>
        <fullName evidence="2">CCHC-type domain-containing protein</fullName>
    </recommendedName>
</protein>
<gene>
    <name evidence="6" type="ORF">BYL167_LOCUS6841</name>
    <name evidence="3" type="ORF">CJN711_LOCUS3921</name>
    <name evidence="4" type="ORF">KQP761_LOCUS25097</name>
    <name evidence="9" type="ORF">OVN521_LOCUS33230</name>
    <name evidence="7" type="ORF">SMN809_LOCUS5257</name>
    <name evidence="8" type="ORF">UXM345_LOCUS24204</name>
    <name evidence="5" type="ORF">WKI299_LOCUS27389</name>
</gene>
<dbReference type="Proteomes" id="UP000681967">
    <property type="component" value="Unassembled WGS sequence"/>
</dbReference>
<evidence type="ECO:0000313" key="3">
    <source>
        <dbReference type="EMBL" id="CAF1033520.1"/>
    </source>
</evidence>
<dbReference type="GO" id="GO:0008270">
    <property type="term" value="F:zinc ion binding"/>
    <property type="evidence" value="ECO:0007669"/>
    <property type="project" value="UniProtKB-KW"/>
</dbReference>
<accession>A0A819XE45</accession>
<evidence type="ECO:0000313" key="5">
    <source>
        <dbReference type="EMBL" id="CAF2136282.1"/>
    </source>
</evidence>
<proteinExistence type="predicted"/>